<evidence type="ECO:0000313" key="1">
    <source>
        <dbReference type="EMBL" id="ERN02803.1"/>
    </source>
</evidence>
<dbReference type="AlphaFoldDB" id="W1P4G0"/>
<protein>
    <submittedName>
        <fullName evidence="1">Uncharacterized protein</fullName>
    </submittedName>
</protein>
<accession>W1P4G0</accession>
<reference evidence="2" key="1">
    <citation type="journal article" date="2013" name="Science">
        <title>The Amborella genome and the evolution of flowering plants.</title>
        <authorList>
            <consortium name="Amborella Genome Project"/>
        </authorList>
    </citation>
    <scope>NUCLEOTIDE SEQUENCE [LARGE SCALE GENOMIC DNA]</scope>
</reference>
<keyword evidence="2" id="KW-1185">Reference proteome</keyword>
<organism evidence="1 2">
    <name type="scientific">Amborella trichopoda</name>
    <dbReference type="NCBI Taxonomy" id="13333"/>
    <lineage>
        <taxon>Eukaryota</taxon>
        <taxon>Viridiplantae</taxon>
        <taxon>Streptophyta</taxon>
        <taxon>Embryophyta</taxon>
        <taxon>Tracheophyta</taxon>
        <taxon>Spermatophyta</taxon>
        <taxon>Magnoliopsida</taxon>
        <taxon>Amborellales</taxon>
        <taxon>Amborellaceae</taxon>
        <taxon>Amborella</taxon>
    </lineage>
</organism>
<dbReference type="HOGENOM" id="CLU_1456349_0_0_1"/>
<gene>
    <name evidence="1" type="ORF">AMTR_s00086p00112820</name>
</gene>
<dbReference type="Gramene" id="ERN02803">
    <property type="protein sequence ID" value="ERN02803"/>
    <property type="gene ID" value="AMTR_s00086p00112820"/>
</dbReference>
<evidence type="ECO:0000313" key="2">
    <source>
        <dbReference type="Proteomes" id="UP000017836"/>
    </source>
</evidence>
<sequence>MLESSLKVGFVRIELETEIISAESTTAEVAATGVTSEGGATFEETMTMTIATSRGATSKPIPSDSSGASLRVVLGPLSPTPSVISPGAATPATCEGPPSFEHKAWSKLTLLREAGGADAVSSTDLTVEGQASWTGDTTTGAARTGRTITRVASSLEELTSRTRGIIVEAGAPAVAADAPPASNGAG</sequence>
<proteinExistence type="predicted"/>
<dbReference type="Proteomes" id="UP000017836">
    <property type="component" value="Unassembled WGS sequence"/>
</dbReference>
<name>W1P4G0_AMBTC</name>
<dbReference type="EMBL" id="KI394485">
    <property type="protein sequence ID" value="ERN02803.1"/>
    <property type="molecule type" value="Genomic_DNA"/>
</dbReference>